<protein>
    <submittedName>
        <fullName evidence="1">Thioredoxin family protein</fullName>
    </submittedName>
</protein>
<organism evidence="1 2">
    <name type="scientific">Seonamhaeicola maritimus</name>
    <dbReference type="NCBI Taxonomy" id="2591822"/>
    <lineage>
        <taxon>Bacteria</taxon>
        <taxon>Pseudomonadati</taxon>
        <taxon>Bacteroidota</taxon>
        <taxon>Flavobacteriia</taxon>
        <taxon>Flavobacteriales</taxon>
        <taxon>Flavobacteriaceae</taxon>
    </lineage>
</organism>
<dbReference type="Proteomes" id="UP000321080">
    <property type="component" value="Unassembled WGS sequence"/>
</dbReference>
<dbReference type="OrthoDB" id="6120799at2"/>
<dbReference type="AlphaFoldDB" id="A0A5C7GGQ4"/>
<gene>
    <name evidence="1" type="ORF">FUA22_09735</name>
</gene>
<dbReference type="CDD" id="cd01659">
    <property type="entry name" value="TRX_superfamily"/>
    <property type="match status" value="1"/>
</dbReference>
<keyword evidence="2" id="KW-1185">Reference proteome</keyword>
<name>A0A5C7GGQ4_9FLAO</name>
<evidence type="ECO:0000313" key="1">
    <source>
        <dbReference type="EMBL" id="TXG36846.1"/>
    </source>
</evidence>
<accession>A0A5C7GGQ4</accession>
<comment type="caution">
    <text evidence="1">The sequence shown here is derived from an EMBL/GenBank/DDBJ whole genome shotgun (WGS) entry which is preliminary data.</text>
</comment>
<dbReference type="SUPFAM" id="SSF52833">
    <property type="entry name" value="Thioredoxin-like"/>
    <property type="match status" value="1"/>
</dbReference>
<dbReference type="InterPro" id="IPR036249">
    <property type="entry name" value="Thioredoxin-like_sf"/>
</dbReference>
<dbReference type="EMBL" id="VRKQ01000010">
    <property type="protein sequence ID" value="TXG36846.1"/>
    <property type="molecule type" value="Genomic_DNA"/>
</dbReference>
<reference evidence="1 2" key="1">
    <citation type="submission" date="2019-08" db="EMBL/GenBank/DDBJ databases">
        <title>Seonamhaeicola sediminis sp. nov., isolated from marine sediment.</title>
        <authorList>
            <person name="Cao W.R."/>
        </authorList>
    </citation>
    <scope>NUCLEOTIDE SEQUENCE [LARGE SCALE GENOMIC DNA]</scope>
    <source>
        <strain evidence="1 2">1505</strain>
    </source>
</reference>
<sequence length="205" mass="23594">MNANIKSGLKNSMSYADYRDLMFQLVEERNTSGNEKSEERIEFTKLNNRRMKRWDKTLKISVKAKKRLADFDTHVTWLVLTETWCGDAAHVLPVLNKIAELNSNINLRLVLRDDNLDLMNEFLTDGNQAVPKLIMIDDETGTVLDVYGPRPSEAAGYVSRFKAANGKLTPEFKEDLQHWYNKDKGVTIVEDVTLMLCRFQPSFCQ</sequence>
<dbReference type="Pfam" id="PF14595">
    <property type="entry name" value="Thioredoxin_9"/>
    <property type="match status" value="1"/>
</dbReference>
<evidence type="ECO:0000313" key="2">
    <source>
        <dbReference type="Proteomes" id="UP000321080"/>
    </source>
</evidence>
<proteinExistence type="predicted"/>
<dbReference type="Gene3D" id="3.40.30.10">
    <property type="entry name" value="Glutaredoxin"/>
    <property type="match status" value="1"/>
</dbReference>
<dbReference type="RefSeq" id="WP_147767777.1">
    <property type="nucleotide sequence ID" value="NZ_VRKQ01000010.1"/>
</dbReference>